<dbReference type="EMBL" id="SSMC01000003">
    <property type="protein sequence ID" value="THD66783.1"/>
    <property type="molecule type" value="Genomic_DNA"/>
</dbReference>
<comment type="caution">
    <text evidence="2">The sequence shown here is derived from an EMBL/GenBank/DDBJ whole genome shotgun (WGS) entry which is preliminary data.</text>
</comment>
<dbReference type="PANTHER" id="PTHR36836:SF1">
    <property type="entry name" value="COLANIC ACID BIOSYNTHESIS PROTEIN WCAK"/>
    <property type="match status" value="1"/>
</dbReference>
<dbReference type="AlphaFoldDB" id="A0A4S3M1D3"/>
<sequence>MKNLIMYPHGGSYNHGCEAIVKTTADLMQQINPNFKNNTTLLSFRPSEDKEFDVEHYCKILSHNEPVKRFSATYLQGIVQRHLIGDKTYFDRMAYRNLINNTDKDTLALSIGGDNYCYGIPREIYFMNQLSRKNKAKTVLWGCSIEPTAIDNEMLSDLKQYHLIFARESITYQALSEKGLENIRLCPDPAFLLEPEKTTLPKNFVPGKTIGINISPLISAFETKEGMAFENYCNLILNILKKTSYHISLIPHVMWDHNDDRIPLKNLNDYFQGNERISFASNNNELNSGQLKYIISKCKVLVTARTHASIAAYSQGVPTLVVGYSVKAKGIAKDLFGSENGYVLPVQKLHDGNELSKEFFNFMDGFDTHKTILNKIIPNYKRRIIKEVRVLKTI</sequence>
<keyword evidence="2" id="KW-0808">Transferase</keyword>
<reference evidence="2 3" key="1">
    <citation type="submission" date="2019-04" db="EMBL/GenBank/DDBJ databases">
        <title>Draft genome sequence of Robertkochia marina CC-AMO-30D.</title>
        <authorList>
            <person name="Hameed A."/>
            <person name="Lin S.-Y."/>
            <person name="Shahina M."/>
            <person name="Lai W.-A."/>
            <person name="Young C.-C."/>
        </authorList>
    </citation>
    <scope>NUCLEOTIDE SEQUENCE [LARGE SCALE GENOMIC DNA]</scope>
    <source>
        <strain evidence="2 3">CC-AMO-30D</strain>
    </source>
</reference>
<feature type="domain" description="Polysaccharide pyruvyl transferase" evidence="1">
    <location>
        <begin position="14"/>
        <end position="325"/>
    </location>
</feature>
<dbReference type="Proteomes" id="UP000305939">
    <property type="component" value="Unassembled WGS sequence"/>
</dbReference>
<protein>
    <submittedName>
        <fullName evidence="2">Polysaccharide pyruvyl transferase family protein</fullName>
    </submittedName>
</protein>
<name>A0A4S3M1D3_9FLAO</name>
<organism evidence="2 3">
    <name type="scientific">Robertkochia marina</name>
    <dbReference type="NCBI Taxonomy" id="1227945"/>
    <lineage>
        <taxon>Bacteria</taxon>
        <taxon>Pseudomonadati</taxon>
        <taxon>Bacteroidota</taxon>
        <taxon>Flavobacteriia</taxon>
        <taxon>Flavobacteriales</taxon>
        <taxon>Flavobacteriaceae</taxon>
        <taxon>Robertkochia</taxon>
    </lineage>
</organism>
<proteinExistence type="predicted"/>
<evidence type="ECO:0000313" key="3">
    <source>
        <dbReference type="Proteomes" id="UP000305939"/>
    </source>
</evidence>
<dbReference type="OrthoDB" id="1814359at2"/>
<dbReference type="Pfam" id="PF04230">
    <property type="entry name" value="PS_pyruv_trans"/>
    <property type="match status" value="1"/>
</dbReference>
<keyword evidence="3" id="KW-1185">Reference proteome</keyword>
<dbReference type="RefSeq" id="WP_136336852.1">
    <property type="nucleotide sequence ID" value="NZ_QXMP01000013.1"/>
</dbReference>
<dbReference type="PANTHER" id="PTHR36836">
    <property type="entry name" value="COLANIC ACID BIOSYNTHESIS PROTEIN WCAK"/>
    <property type="match status" value="1"/>
</dbReference>
<gene>
    <name evidence="2" type="ORF">E7Z59_13475</name>
</gene>
<evidence type="ECO:0000313" key="2">
    <source>
        <dbReference type="EMBL" id="THD66783.1"/>
    </source>
</evidence>
<evidence type="ECO:0000259" key="1">
    <source>
        <dbReference type="Pfam" id="PF04230"/>
    </source>
</evidence>
<dbReference type="GO" id="GO:0016740">
    <property type="term" value="F:transferase activity"/>
    <property type="evidence" value="ECO:0007669"/>
    <property type="project" value="UniProtKB-KW"/>
</dbReference>
<dbReference type="InterPro" id="IPR007345">
    <property type="entry name" value="Polysacch_pyruvyl_Trfase"/>
</dbReference>
<accession>A0A4S3M1D3</accession>